<dbReference type="EC" id="2.7.11.1" evidence="1"/>
<name>A0ABR4MVN4_9FUNG</name>
<evidence type="ECO:0000259" key="3">
    <source>
        <dbReference type="Pfam" id="PF25030"/>
    </source>
</evidence>
<keyword evidence="5" id="KW-1185">Reference proteome</keyword>
<evidence type="ECO:0000313" key="4">
    <source>
        <dbReference type="EMBL" id="KAL2911309.1"/>
    </source>
</evidence>
<feature type="domain" description="Serine/threonine-protein kinase ATR-like M-HEAT region" evidence="3">
    <location>
        <begin position="17"/>
        <end position="167"/>
    </location>
</feature>
<organism evidence="4 5">
    <name type="scientific">Polyrhizophydium stewartii</name>
    <dbReference type="NCBI Taxonomy" id="2732419"/>
    <lineage>
        <taxon>Eukaryota</taxon>
        <taxon>Fungi</taxon>
        <taxon>Fungi incertae sedis</taxon>
        <taxon>Chytridiomycota</taxon>
        <taxon>Chytridiomycota incertae sedis</taxon>
        <taxon>Chytridiomycetes</taxon>
        <taxon>Rhizophydiales</taxon>
        <taxon>Rhizophydiales incertae sedis</taxon>
        <taxon>Polyrhizophydium</taxon>
    </lineage>
</organism>
<reference evidence="4 5" key="1">
    <citation type="submission" date="2023-09" db="EMBL/GenBank/DDBJ databases">
        <title>Pangenome analysis of Batrachochytrium dendrobatidis and related Chytrids.</title>
        <authorList>
            <person name="Yacoub M.N."/>
            <person name="Stajich J.E."/>
            <person name="James T.Y."/>
        </authorList>
    </citation>
    <scope>NUCLEOTIDE SEQUENCE [LARGE SCALE GENOMIC DNA]</scope>
    <source>
        <strain evidence="4 5">JEL0888</strain>
    </source>
</reference>
<keyword evidence="2" id="KW-0808">Transferase</keyword>
<evidence type="ECO:0000256" key="1">
    <source>
        <dbReference type="ARBA" id="ARBA00012513"/>
    </source>
</evidence>
<dbReference type="InterPro" id="IPR056802">
    <property type="entry name" value="ATR-like_M-HEAT"/>
</dbReference>
<sequence>MVSGTLGCKSDVLVREFFEILANVVISNDRHIAKLLLPHVVLDVLNPGIKQQGRLQAVLDEVLAVPRGDPADKKFERCANFVFGLMDHLAKWSQLARARITKERNTIRRQPNSSGSAAAIDLLKERVRGVQSFLKKVPHHDISLASERARDYLRHIMHCEAQIRAERGD</sequence>
<accession>A0ABR4MVN4</accession>
<dbReference type="EMBL" id="JADGIZ020000123">
    <property type="protein sequence ID" value="KAL2911309.1"/>
    <property type="molecule type" value="Genomic_DNA"/>
</dbReference>
<comment type="caution">
    <text evidence="4">The sequence shown here is derived from an EMBL/GenBank/DDBJ whole genome shotgun (WGS) entry which is preliminary data.</text>
</comment>
<dbReference type="Proteomes" id="UP001527925">
    <property type="component" value="Unassembled WGS sequence"/>
</dbReference>
<dbReference type="Pfam" id="PF25030">
    <property type="entry name" value="M-HEAT_ATR"/>
    <property type="match status" value="1"/>
</dbReference>
<proteinExistence type="predicted"/>
<evidence type="ECO:0000256" key="2">
    <source>
        <dbReference type="ARBA" id="ARBA00022777"/>
    </source>
</evidence>
<keyword evidence="2" id="KW-0418">Kinase</keyword>
<gene>
    <name evidence="4" type="ORF">HK105_209223</name>
</gene>
<evidence type="ECO:0000313" key="5">
    <source>
        <dbReference type="Proteomes" id="UP001527925"/>
    </source>
</evidence>
<protein>
    <recommendedName>
        <fullName evidence="1">non-specific serine/threonine protein kinase</fullName>
        <ecNumber evidence="1">2.7.11.1</ecNumber>
    </recommendedName>
</protein>